<evidence type="ECO:0000313" key="3">
    <source>
        <dbReference type="Proteomes" id="UP001204376"/>
    </source>
</evidence>
<dbReference type="NCBIfam" id="TIGR00022">
    <property type="entry name" value="YhcH/YjgK/YiaL family protein"/>
    <property type="match status" value="1"/>
</dbReference>
<keyword evidence="3" id="KW-1185">Reference proteome</keyword>
<sequence length="204" mass="22885">MKHLSAYKSLCLLIAFLLTNSLCIAQQTKWTDKNANELYNSYALAIGTKIKAHAPVDVIAFAKQYETNKAAWDKAAAFIHDRNLQMMAPGKYPIDGDNVYAIITEGPPKQLDTAGWEGHRKYADLHYVIKGKEKIGLVTVDVLKVTKPYDETKDVENYYTNGKFYTATPNNFFIFLPSDIHQANMSAGGNNPVKKLVIKIRVVK</sequence>
<proteinExistence type="predicted"/>
<keyword evidence="1" id="KW-0732">Signal</keyword>
<dbReference type="PANTHER" id="PTHR34986">
    <property type="entry name" value="EVOLVED BETA-GALACTOSIDASE SUBUNIT BETA"/>
    <property type="match status" value="1"/>
</dbReference>
<comment type="caution">
    <text evidence="2">The sequence shown here is derived from an EMBL/GenBank/DDBJ whole genome shotgun (WGS) entry which is preliminary data.</text>
</comment>
<dbReference type="Gene3D" id="2.60.120.370">
    <property type="entry name" value="YhcH/YjgK/YiaL"/>
    <property type="match status" value="1"/>
</dbReference>
<protein>
    <submittedName>
        <fullName evidence="2">YhcH/YjgK/YiaL family protein</fullName>
    </submittedName>
</protein>
<dbReference type="InterPro" id="IPR037012">
    <property type="entry name" value="NanQ/TabA/YiaL_sf"/>
</dbReference>
<dbReference type="InterPro" id="IPR004375">
    <property type="entry name" value="NanQ/TabA/YiaL"/>
</dbReference>
<gene>
    <name evidence="2" type="ORF">NPE20_07780</name>
</gene>
<feature type="chain" id="PRO_5045208645" evidence="1">
    <location>
        <begin position="26"/>
        <end position="204"/>
    </location>
</feature>
<reference evidence="2 3" key="1">
    <citation type="submission" date="2022-07" db="EMBL/GenBank/DDBJ databases">
        <title>Mucilaginibacter sp. JC4.</title>
        <authorList>
            <person name="Le V."/>
            <person name="Ko S.-R."/>
            <person name="Ahn C.-Y."/>
            <person name="Oh H.-M."/>
        </authorList>
    </citation>
    <scope>NUCLEOTIDE SEQUENCE [LARGE SCALE GENOMIC DNA]</scope>
    <source>
        <strain evidence="2 3">JC4</strain>
    </source>
</reference>
<evidence type="ECO:0000256" key="1">
    <source>
        <dbReference type="SAM" id="SignalP"/>
    </source>
</evidence>
<dbReference type="EMBL" id="JANHOH010000001">
    <property type="protein sequence ID" value="MCQ6957851.1"/>
    <property type="molecule type" value="Genomic_DNA"/>
</dbReference>
<dbReference type="RefSeq" id="WP_256538043.1">
    <property type="nucleotide sequence ID" value="NZ_JANHOH010000001.1"/>
</dbReference>
<organism evidence="2 3">
    <name type="scientific">Mucilaginibacter aquariorum</name>
    <dbReference type="NCBI Taxonomy" id="2967225"/>
    <lineage>
        <taxon>Bacteria</taxon>
        <taxon>Pseudomonadati</taxon>
        <taxon>Bacteroidota</taxon>
        <taxon>Sphingobacteriia</taxon>
        <taxon>Sphingobacteriales</taxon>
        <taxon>Sphingobacteriaceae</taxon>
        <taxon>Mucilaginibacter</taxon>
    </lineage>
</organism>
<dbReference type="Pfam" id="PF04074">
    <property type="entry name" value="DUF386"/>
    <property type="match status" value="1"/>
</dbReference>
<name>A0ABT1SZS3_9SPHI</name>
<evidence type="ECO:0000313" key="2">
    <source>
        <dbReference type="EMBL" id="MCQ6957851.1"/>
    </source>
</evidence>
<accession>A0ABT1SZS3</accession>
<dbReference type="SUPFAM" id="SSF51197">
    <property type="entry name" value="Clavaminate synthase-like"/>
    <property type="match status" value="1"/>
</dbReference>
<dbReference type="Proteomes" id="UP001204376">
    <property type="component" value="Unassembled WGS sequence"/>
</dbReference>
<dbReference type="PANTHER" id="PTHR34986:SF1">
    <property type="entry name" value="PROTEIN YIAL"/>
    <property type="match status" value="1"/>
</dbReference>
<feature type="signal peptide" evidence="1">
    <location>
        <begin position="1"/>
        <end position="25"/>
    </location>
</feature>